<evidence type="ECO:0000313" key="2">
    <source>
        <dbReference type="EMBL" id="GAO52225.1"/>
    </source>
</evidence>
<reference evidence="2 3" key="2">
    <citation type="journal article" date="2014" name="J. Gen. Appl. Microbiol.">
        <title>The early diverging ascomycetous budding yeast Saitoella complicata has three histone deacetylases belonging to the Clr6, Hos2, and Rpd3 lineages.</title>
        <authorList>
            <person name="Nishida H."/>
            <person name="Matsumoto T."/>
            <person name="Kondo S."/>
            <person name="Hamamoto M."/>
            <person name="Yoshikawa H."/>
        </authorList>
    </citation>
    <scope>NUCLEOTIDE SEQUENCE [LARGE SCALE GENOMIC DNA]</scope>
    <source>
        <strain evidence="2 3">NRRL Y-17804</strain>
    </source>
</reference>
<dbReference type="EMBL" id="BACD03000063">
    <property type="protein sequence ID" value="GAO52225.1"/>
    <property type="molecule type" value="Genomic_DNA"/>
</dbReference>
<reference evidence="2 3" key="3">
    <citation type="journal article" date="2015" name="Genome Announc.">
        <title>Draft Genome Sequence of the Archiascomycetous Yeast Saitoella complicata.</title>
        <authorList>
            <person name="Yamauchi K."/>
            <person name="Kondo S."/>
            <person name="Hamamoto M."/>
            <person name="Takahashi Y."/>
            <person name="Ogura Y."/>
            <person name="Hayashi T."/>
            <person name="Nishida H."/>
        </authorList>
    </citation>
    <scope>NUCLEOTIDE SEQUENCE [LARGE SCALE GENOMIC DNA]</scope>
    <source>
        <strain evidence="2 3">NRRL Y-17804</strain>
    </source>
</reference>
<proteinExistence type="predicted"/>
<feature type="region of interest" description="Disordered" evidence="1">
    <location>
        <begin position="194"/>
        <end position="239"/>
    </location>
</feature>
<dbReference type="AlphaFoldDB" id="A0A0E9NS16"/>
<evidence type="ECO:0000313" key="3">
    <source>
        <dbReference type="Proteomes" id="UP000033140"/>
    </source>
</evidence>
<reference evidence="2 3" key="1">
    <citation type="journal article" date="2011" name="J. Gen. Appl. Microbiol.">
        <title>Draft genome sequencing of the enigmatic yeast Saitoella complicata.</title>
        <authorList>
            <person name="Nishida H."/>
            <person name="Hamamoto M."/>
            <person name="Sugiyama J."/>
        </authorList>
    </citation>
    <scope>NUCLEOTIDE SEQUENCE [LARGE SCALE GENOMIC DNA]</scope>
    <source>
        <strain evidence="2 3">NRRL Y-17804</strain>
    </source>
</reference>
<dbReference type="Proteomes" id="UP000033140">
    <property type="component" value="Unassembled WGS sequence"/>
</dbReference>
<protein>
    <submittedName>
        <fullName evidence="2">Uncharacterized protein</fullName>
    </submittedName>
</protein>
<sequence>MPNTKHPTPHDIYNQLLFPCPTHFAPINPSTYSPFNSSSTAVRGRFGKSVFKTANPAEIALFPAAGVMSTGVRWARPSFSPSPRTPSPSSSSDLTLVYPLYSKTLFNSRTFDAPILRLILAEERGWDFLRVLVGGKGTEGADGVGETASSQRSSGVCTAGADAEVSDTEGNELSFSGGADETFGQGAWRRRIVRGGKGCPSPPRAAHQRSSSPYSRVSVCSHHQPGSVPEYLRHRPKCR</sequence>
<keyword evidence="3" id="KW-1185">Reference proteome</keyword>
<evidence type="ECO:0000256" key="1">
    <source>
        <dbReference type="SAM" id="MobiDB-lite"/>
    </source>
</evidence>
<accession>A0A0E9NS16</accession>
<organism evidence="2 3">
    <name type="scientific">Saitoella complicata (strain BCRC 22490 / CBS 7301 / JCM 7358 / NBRC 10748 / NRRL Y-17804)</name>
    <dbReference type="NCBI Taxonomy" id="698492"/>
    <lineage>
        <taxon>Eukaryota</taxon>
        <taxon>Fungi</taxon>
        <taxon>Dikarya</taxon>
        <taxon>Ascomycota</taxon>
        <taxon>Taphrinomycotina</taxon>
        <taxon>Taphrinomycotina incertae sedis</taxon>
        <taxon>Saitoella</taxon>
    </lineage>
</organism>
<gene>
    <name evidence="2" type="ORF">G7K_6307-t1</name>
</gene>
<comment type="caution">
    <text evidence="2">The sequence shown here is derived from an EMBL/GenBank/DDBJ whole genome shotgun (WGS) entry which is preliminary data.</text>
</comment>
<feature type="compositionally biased region" description="Low complexity" evidence="1">
    <location>
        <begin position="209"/>
        <end position="221"/>
    </location>
</feature>
<name>A0A0E9NS16_SAICN</name>